<evidence type="ECO:0000256" key="6">
    <source>
        <dbReference type="ARBA" id="ARBA00023235"/>
    </source>
</evidence>
<dbReference type="EMBL" id="JACRSY010000020">
    <property type="protein sequence ID" value="MBC8580397.1"/>
    <property type="molecule type" value="Genomic_DNA"/>
</dbReference>
<dbReference type="PANTHER" id="PTHR43493">
    <property type="entry name" value="DNA GYRASE/TOPOISOMERASE SUBUNIT A"/>
    <property type="match status" value="1"/>
</dbReference>
<dbReference type="RefSeq" id="WP_177669774.1">
    <property type="nucleotide sequence ID" value="NZ_JACRSY010000020.1"/>
</dbReference>
<organism evidence="9 10">
    <name type="scientific">Zhenhengia yiwuensis</name>
    <dbReference type="NCBI Taxonomy" id="2763666"/>
    <lineage>
        <taxon>Bacteria</taxon>
        <taxon>Bacillati</taxon>
        <taxon>Bacillota</taxon>
        <taxon>Clostridia</taxon>
        <taxon>Lachnospirales</taxon>
        <taxon>Lachnospiraceae</taxon>
        <taxon>Zhenhengia</taxon>
    </lineage>
</organism>
<dbReference type="Pfam" id="PF00521">
    <property type="entry name" value="DNA_topoisoIV"/>
    <property type="match status" value="1"/>
</dbReference>
<evidence type="ECO:0000313" key="9">
    <source>
        <dbReference type="EMBL" id="MBC8580397.1"/>
    </source>
</evidence>
<dbReference type="Gene3D" id="1.10.268.10">
    <property type="entry name" value="Topoisomerase, domain 3"/>
    <property type="match status" value="1"/>
</dbReference>
<dbReference type="SUPFAM" id="SSF56719">
    <property type="entry name" value="Type II DNA topoisomerase"/>
    <property type="match status" value="1"/>
</dbReference>
<sequence>MDEKIIRQNISETLESNYMPYAMSVIVSRALPEIDGFKPSHRKLLYTMYKMSLLKSGRTKSANIVGQTMKLNPHGDSAIYETMVRLTKGYAALNTPFIDSKGNFGKIYSRDMAYAASRYTEAKLSDICEELFGDIEEDSVPFVDNYDGKMKEPTLLPVTFPNILVNPNQGIAVGMASNICSFNLGEVCDATIAYLKSDKEDVTDYILAPDFSTGGELIYNKEEMKSILNSGRGSFKMRGKYEYVKKENCIEITEIPYTTTIEAIIDKIEDAVKQGKIKEISDVRDETDLSGLKLTIDLKRSADPNIVIEKLFKLTTLEDTFSCNFNVLIDGMPKVLGVKSIIEEWVRFRKDCLIRKFTFNIDKMQKRHHLLLGLKQILFDIDKAIDIIRNTEKENQVVPNLMRAFELTQMQAEFVAEIKLRHLNKQYILNTLQDVDKLEKEIAKYTEIINSDTKLKKVISDELKQTKKKYAVPRRTTLIEPHKVVALPSDALIEDYNLRFFFTEHQYLKKISLASLRSSGEQKLKDNDQIIQEVETTNKSDVLFFTNKCNVYKVKAYEIEDCKASQYGVYLPNILDLEVDETIIYMYPTMNYTGSILFGFESGKVARVPLNVYETKTNRKKLVKAYYGKSSCVGICVIYEEGYIECIRTDEKWAIIPTELIEEKAKRDTPGIQVLNITKKHNMAHIKPIMEIDEKIEKLATKALPANVKNIGTTKD</sequence>
<keyword evidence="6 7" id="KW-0413">Isomerase</keyword>
<dbReference type="InterPro" id="IPR013758">
    <property type="entry name" value="Topo_IIA_A/C_ab"/>
</dbReference>
<keyword evidence="10" id="KW-1185">Reference proteome</keyword>
<dbReference type="InterPro" id="IPR013760">
    <property type="entry name" value="Topo_IIA-like_dom_sf"/>
</dbReference>
<dbReference type="GO" id="GO:0034335">
    <property type="term" value="F:DNA negative supercoiling activity"/>
    <property type="evidence" value="ECO:0007669"/>
    <property type="project" value="UniProtKB-ARBA"/>
</dbReference>
<dbReference type="InterPro" id="IPR013757">
    <property type="entry name" value="Topo_IIA_A_a_sf"/>
</dbReference>
<dbReference type="Proteomes" id="UP000655830">
    <property type="component" value="Unassembled WGS sequence"/>
</dbReference>
<keyword evidence="5" id="KW-0472">Membrane</keyword>
<feature type="domain" description="Topo IIA-type catalytic" evidence="8">
    <location>
        <begin position="30"/>
        <end position="496"/>
    </location>
</feature>
<dbReference type="Gene3D" id="2.120.10.90">
    <property type="entry name" value="DNA gyrase/topoisomerase IV, subunit A, C-terminal"/>
    <property type="match status" value="1"/>
</dbReference>
<evidence type="ECO:0000313" key="10">
    <source>
        <dbReference type="Proteomes" id="UP000655830"/>
    </source>
</evidence>
<accession>A0A926ELQ4</accession>
<dbReference type="GO" id="GO:0006265">
    <property type="term" value="P:DNA topological change"/>
    <property type="evidence" value="ECO:0007669"/>
    <property type="project" value="UniProtKB-UniRule"/>
</dbReference>
<reference evidence="9" key="1">
    <citation type="submission" date="2020-08" db="EMBL/GenBank/DDBJ databases">
        <title>Genome public.</title>
        <authorList>
            <person name="Liu C."/>
            <person name="Sun Q."/>
        </authorList>
    </citation>
    <scope>NUCLEOTIDE SEQUENCE</scope>
    <source>
        <strain evidence="9">NSJ-12</strain>
    </source>
</reference>
<keyword evidence="4 7" id="KW-0238">DNA-binding</keyword>
<name>A0A926ELQ4_9FIRM</name>
<dbReference type="InterPro" id="IPR002205">
    <property type="entry name" value="Topo_IIA_dom_A"/>
</dbReference>
<evidence type="ECO:0000256" key="4">
    <source>
        <dbReference type="ARBA" id="ARBA00023125"/>
    </source>
</evidence>
<dbReference type="Gene3D" id="3.90.199.10">
    <property type="entry name" value="Topoisomerase II, domain 5"/>
    <property type="match status" value="1"/>
</dbReference>
<feature type="active site" description="O-(5'-phospho-DNA)-tyrosine intermediate" evidence="7">
    <location>
        <position position="119"/>
    </location>
</feature>
<evidence type="ECO:0000256" key="5">
    <source>
        <dbReference type="ARBA" id="ARBA00023136"/>
    </source>
</evidence>
<evidence type="ECO:0000256" key="2">
    <source>
        <dbReference type="ARBA" id="ARBA00022475"/>
    </source>
</evidence>
<comment type="caution">
    <text evidence="9">The sequence shown here is derived from an EMBL/GenBank/DDBJ whole genome shotgun (WGS) entry which is preliminary data.</text>
</comment>
<comment type="catalytic activity">
    <reaction evidence="1 7">
        <text>ATP-dependent breakage, passage and rejoining of double-stranded DNA.</text>
        <dbReference type="EC" id="5.6.2.2"/>
    </reaction>
</comment>
<evidence type="ECO:0000259" key="8">
    <source>
        <dbReference type="PROSITE" id="PS52040"/>
    </source>
</evidence>
<dbReference type="GO" id="GO:0005524">
    <property type="term" value="F:ATP binding"/>
    <property type="evidence" value="ECO:0007669"/>
    <property type="project" value="InterPro"/>
</dbReference>
<dbReference type="InterPro" id="IPR035516">
    <property type="entry name" value="Gyrase/topoIV_suA_C"/>
</dbReference>
<protein>
    <submittedName>
        <fullName evidence="9">Topoisomerase IV</fullName>
    </submittedName>
</protein>
<dbReference type="SUPFAM" id="SSF101904">
    <property type="entry name" value="GyrA/ParC C-terminal domain-like"/>
    <property type="match status" value="1"/>
</dbReference>
<dbReference type="InterPro" id="IPR050220">
    <property type="entry name" value="Type_II_DNA_Topoisomerases"/>
</dbReference>
<dbReference type="PROSITE" id="PS52040">
    <property type="entry name" value="TOPO_IIA"/>
    <property type="match status" value="1"/>
</dbReference>
<evidence type="ECO:0000256" key="1">
    <source>
        <dbReference type="ARBA" id="ARBA00000185"/>
    </source>
</evidence>
<keyword evidence="2" id="KW-1003">Cell membrane</keyword>
<dbReference type="GO" id="GO:0003677">
    <property type="term" value="F:DNA binding"/>
    <property type="evidence" value="ECO:0007669"/>
    <property type="project" value="UniProtKB-UniRule"/>
</dbReference>
<evidence type="ECO:0000256" key="7">
    <source>
        <dbReference type="PROSITE-ProRule" id="PRU01384"/>
    </source>
</evidence>
<dbReference type="AlphaFoldDB" id="A0A926ELQ4"/>
<dbReference type="PANTHER" id="PTHR43493:SF1">
    <property type="entry name" value="DNA TOPOISOMERASE 4 SUBUNIT A"/>
    <property type="match status" value="1"/>
</dbReference>
<dbReference type="GO" id="GO:0005737">
    <property type="term" value="C:cytoplasm"/>
    <property type="evidence" value="ECO:0007669"/>
    <property type="project" value="TreeGrafter"/>
</dbReference>
<gene>
    <name evidence="9" type="ORF">H8718_12745</name>
</gene>
<dbReference type="Gene3D" id="3.30.1360.40">
    <property type="match status" value="1"/>
</dbReference>
<dbReference type="SMART" id="SM00434">
    <property type="entry name" value="TOP4c"/>
    <property type="match status" value="1"/>
</dbReference>
<proteinExistence type="predicted"/>
<evidence type="ECO:0000256" key="3">
    <source>
        <dbReference type="ARBA" id="ARBA00023029"/>
    </source>
</evidence>
<keyword evidence="3 7" id="KW-0799">Topoisomerase</keyword>
<dbReference type="CDD" id="cd00187">
    <property type="entry name" value="TOP4c"/>
    <property type="match status" value="1"/>
</dbReference>
<dbReference type="GO" id="GO:0009330">
    <property type="term" value="C:DNA topoisomerase type II (double strand cut, ATP-hydrolyzing) complex"/>
    <property type="evidence" value="ECO:0007669"/>
    <property type="project" value="TreeGrafter"/>
</dbReference>